<evidence type="ECO:0000313" key="3">
    <source>
        <dbReference type="EMBL" id="MFJ3044816.1"/>
    </source>
</evidence>
<dbReference type="InterPro" id="IPR000073">
    <property type="entry name" value="AB_hydrolase_1"/>
</dbReference>
<dbReference type="Gene3D" id="3.40.50.1820">
    <property type="entry name" value="alpha/beta hydrolase"/>
    <property type="match status" value="1"/>
</dbReference>
<keyword evidence="1" id="KW-0812">Transmembrane</keyword>
<name>A0ABW8ETM7_9BURK</name>
<keyword evidence="3" id="KW-0378">Hydrolase</keyword>
<dbReference type="PANTHER" id="PTHR35560:SF3">
    <property type="entry name" value="PEPTIDASE S9 PROLYL OLIGOPEPTIDASE CATALYTIC DOMAIN-CONTAINING PROTEIN"/>
    <property type="match status" value="1"/>
</dbReference>
<dbReference type="InterPro" id="IPR029058">
    <property type="entry name" value="AB_hydrolase_fold"/>
</dbReference>
<gene>
    <name evidence="3" type="ORF">ACIPEN_03190</name>
</gene>
<sequence>MTAQQYSGNDKAQELQVRSKLAQRLKDFTRFSPAIAALVFSVVPLMLPMPHARAAETTDVADVAASRQVIQIGADKPYSFAVYSNRNLQQLPAHAVRAVVFVHGVKRNADEYFLIGLHVLKMAQFTAADTLLIAPNFMVQADQGSSSAMPLWSGSTWMQGEASERGVDGVTSFQALDDIVHYLADRKQFPDLKEIVMIGHSAGAQLMQRYAVLNELDGPLQQAGIRVRYVISSPSSYVYFEASRPGGDGFAQPKSIMCPGYNNYRYGIENPPDYLKHQNLNGEQLFRRYAGRNITYMVGARDDNPNHRYLDKACGASIQGATRVERQLNFVRYERFLSAQWQIPVNHPEFQVKGAAHGADKLFHSEDTVRRIFPQQQ</sequence>
<comment type="caution">
    <text evidence="3">The sequence shown here is derived from an EMBL/GenBank/DDBJ whole genome shotgun (WGS) entry which is preliminary data.</text>
</comment>
<evidence type="ECO:0000313" key="4">
    <source>
        <dbReference type="Proteomes" id="UP001617427"/>
    </source>
</evidence>
<organism evidence="3 4">
    <name type="scientific">Herbaspirillum chlorophenolicum</name>
    <dbReference type="NCBI Taxonomy" id="211589"/>
    <lineage>
        <taxon>Bacteria</taxon>
        <taxon>Pseudomonadati</taxon>
        <taxon>Pseudomonadota</taxon>
        <taxon>Betaproteobacteria</taxon>
        <taxon>Burkholderiales</taxon>
        <taxon>Oxalobacteraceae</taxon>
        <taxon>Herbaspirillum</taxon>
    </lineage>
</organism>
<dbReference type="Pfam" id="PF12697">
    <property type="entry name" value="Abhydrolase_6"/>
    <property type="match status" value="1"/>
</dbReference>
<dbReference type="PANTHER" id="PTHR35560">
    <property type="entry name" value="BLL0132 PROTEIN"/>
    <property type="match status" value="1"/>
</dbReference>
<keyword evidence="1" id="KW-0472">Membrane</keyword>
<accession>A0ABW8ETM7</accession>
<keyword evidence="1" id="KW-1133">Transmembrane helix</keyword>
<proteinExistence type="predicted"/>
<evidence type="ECO:0000256" key="1">
    <source>
        <dbReference type="SAM" id="Phobius"/>
    </source>
</evidence>
<dbReference type="Proteomes" id="UP001617427">
    <property type="component" value="Unassembled WGS sequence"/>
</dbReference>
<reference evidence="3 4" key="1">
    <citation type="submission" date="2024-10" db="EMBL/GenBank/DDBJ databases">
        <title>The Natural Products Discovery Center: Release of the First 8490 Sequenced Strains for Exploring Actinobacteria Biosynthetic Diversity.</title>
        <authorList>
            <person name="Kalkreuter E."/>
            <person name="Kautsar S.A."/>
            <person name="Yang D."/>
            <person name="Bader C.D."/>
            <person name="Teijaro C.N."/>
            <person name="Fluegel L."/>
            <person name="Davis C.M."/>
            <person name="Simpson J.R."/>
            <person name="Lauterbach L."/>
            <person name="Steele A.D."/>
            <person name="Gui C."/>
            <person name="Meng S."/>
            <person name="Li G."/>
            <person name="Viehrig K."/>
            <person name="Ye F."/>
            <person name="Su P."/>
            <person name="Kiefer A.F."/>
            <person name="Nichols A."/>
            <person name="Cepeda A.J."/>
            <person name="Yan W."/>
            <person name="Fan B."/>
            <person name="Jiang Y."/>
            <person name="Adhikari A."/>
            <person name="Zheng C.-J."/>
            <person name="Schuster L."/>
            <person name="Cowan T.M."/>
            <person name="Smanski M.J."/>
            <person name="Chevrette M.G."/>
            <person name="De Carvalho L.P.S."/>
            <person name="Shen B."/>
        </authorList>
    </citation>
    <scope>NUCLEOTIDE SEQUENCE [LARGE SCALE GENOMIC DNA]</scope>
    <source>
        <strain evidence="3 4">NPDC087045</strain>
    </source>
</reference>
<dbReference type="GO" id="GO:0016787">
    <property type="term" value="F:hydrolase activity"/>
    <property type="evidence" value="ECO:0007669"/>
    <property type="project" value="UniProtKB-KW"/>
</dbReference>
<keyword evidence="4" id="KW-1185">Reference proteome</keyword>
<feature type="transmembrane region" description="Helical" evidence="1">
    <location>
        <begin position="28"/>
        <end position="47"/>
    </location>
</feature>
<dbReference type="EMBL" id="JBIUZV010000002">
    <property type="protein sequence ID" value="MFJ3044816.1"/>
    <property type="molecule type" value="Genomic_DNA"/>
</dbReference>
<protein>
    <submittedName>
        <fullName evidence="3">Alpha/beta hydrolase</fullName>
    </submittedName>
</protein>
<dbReference type="RefSeq" id="WP_402698311.1">
    <property type="nucleotide sequence ID" value="NZ_JBIUZV010000002.1"/>
</dbReference>
<evidence type="ECO:0000259" key="2">
    <source>
        <dbReference type="Pfam" id="PF12697"/>
    </source>
</evidence>
<feature type="domain" description="AB hydrolase-1" evidence="2">
    <location>
        <begin position="99"/>
        <end position="261"/>
    </location>
</feature>
<dbReference type="SUPFAM" id="SSF53474">
    <property type="entry name" value="alpha/beta-Hydrolases"/>
    <property type="match status" value="1"/>
</dbReference>